<dbReference type="RefSeq" id="WP_168089978.1">
    <property type="nucleotide sequence ID" value="NZ_JAAVJC010000277.1"/>
</dbReference>
<comment type="caution">
    <text evidence="1">The sequence shown here is derived from an EMBL/GenBank/DDBJ whole genome shotgun (WGS) entry which is preliminary data.</text>
</comment>
<proteinExistence type="predicted"/>
<dbReference type="InterPro" id="IPR050963">
    <property type="entry name" value="Sirohydro_Cobaltochel/CbiX"/>
</dbReference>
<name>A0ABX1CHJ1_9ACTN</name>
<reference evidence="1 2" key="1">
    <citation type="submission" date="2020-03" db="EMBL/GenBank/DDBJ databases">
        <title>Draft genome of Streptomyces sp. ventii, isolated from the Axial Seamount in the Pacific Ocean, and resequencing of the two type strains Streptomyces lonarensis strain NCL 716 and Streptomyces bohaiensis strain 11A07.</title>
        <authorList>
            <person name="Loughran R.M."/>
            <person name="Pfannmuller K.M."/>
            <person name="Wasson B.J."/>
            <person name="Deadmond M.C."/>
            <person name="Paddock B.E."/>
            <person name="Koyack M.J."/>
            <person name="Gallegos D.A."/>
            <person name="Mitchell E.A."/>
            <person name="Ushijima B."/>
            <person name="Saw J.H."/>
            <person name="Mcphail K.L."/>
            <person name="Videau P."/>
        </authorList>
    </citation>
    <scope>NUCLEOTIDE SEQUENCE [LARGE SCALE GENOMIC DNA]</scope>
    <source>
        <strain evidence="1 2">11A07</strain>
    </source>
</reference>
<organism evidence="1 2">
    <name type="scientific">Streptomyces bohaiensis</name>
    <dbReference type="NCBI Taxonomy" id="1431344"/>
    <lineage>
        <taxon>Bacteria</taxon>
        <taxon>Bacillati</taxon>
        <taxon>Actinomycetota</taxon>
        <taxon>Actinomycetes</taxon>
        <taxon>Kitasatosporales</taxon>
        <taxon>Streptomycetaceae</taxon>
        <taxon>Streptomyces</taxon>
    </lineage>
</organism>
<dbReference type="EMBL" id="JAAVJC010000277">
    <property type="protein sequence ID" value="NJQ17300.1"/>
    <property type="molecule type" value="Genomic_DNA"/>
</dbReference>
<feature type="non-terminal residue" evidence="1">
    <location>
        <position position="248"/>
    </location>
</feature>
<dbReference type="Proteomes" id="UP000727056">
    <property type="component" value="Unassembled WGS sequence"/>
</dbReference>
<dbReference type="Gene3D" id="3.40.50.1400">
    <property type="match status" value="2"/>
</dbReference>
<evidence type="ECO:0000313" key="1">
    <source>
        <dbReference type="EMBL" id="NJQ17300.1"/>
    </source>
</evidence>
<sequence length="248" mass="24679">MTALPAARGPQTPPPALVAVVPGAPGAAARPEVAALLRRVRALRPGPAVEAVRLAECDARLGPVLERHRRSGAVVLPLLFSRGPEARHEVPDAVARTGRQAVLAAGLGPHPLLADALAGRLAETPGGSTATAVVLAAPGSPDPECVAGLRYTADLLSSRLGGLPVLPGPAGAGGAAEAVARLCDLGHARIAVAACFLAADPGTAALAADRRLAVAAPLGAHVALARLMLHRYDQAVGHRSAGAGHSGV</sequence>
<dbReference type="PANTHER" id="PTHR33542:SF5">
    <property type="entry name" value="FERROCHELATASE CHE1"/>
    <property type="match status" value="1"/>
</dbReference>
<accession>A0ABX1CHJ1</accession>
<dbReference type="SUPFAM" id="SSF53800">
    <property type="entry name" value="Chelatase"/>
    <property type="match status" value="1"/>
</dbReference>
<gene>
    <name evidence="1" type="ORF">HCN52_20740</name>
</gene>
<keyword evidence="2" id="KW-1185">Reference proteome</keyword>
<evidence type="ECO:0000313" key="2">
    <source>
        <dbReference type="Proteomes" id="UP000727056"/>
    </source>
</evidence>
<dbReference type="PANTHER" id="PTHR33542">
    <property type="entry name" value="SIROHYDROCHLORIN FERROCHELATASE, CHLOROPLASTIC"/>
    <property type="match status" value="1"/>
</dbReference>
<protein>
    <submittedName>
        <fullName evidence="1">Sirohydrochlorin chelatase</fullName>
    </submittedName>
</protein>